<evidence type="ECO:0000256" key="3">
    <source>
        <dbReference type="ARBA" id="ARBA00022475"/>
    </source>
</evidence>
<feature type="transmembrane region" description="Helical" evidence="21">
    <location>
        <begin position="160"/>
        <end position="177"/>
    </location>
</feature>
<keyword evidence="12" id="KW-0131">Cell cycle</keyword>
<evidence type="ECO:0000313" key="23">
    <source>
        <dbReference type="Proteomes" id="UP000230052"/>
    </source>
</evidence>
<evidence type="ECO:0000256" key="5">
    <source>
        <dbReference type="ARBA" id="ARBA00022676"/>
    </source>
</evidence>
<dbReference type="InterPro" id="IPR001182">
    <property type="entry name" value="FtsW/RodA"/>
</dbReference>
<comment type="pathway">
    <text evidence="2">Cell wall biogenesis; peptidoglycan biosynthesis.</text>
</comment>
<feature type="transmembrane region" description="Helical" evidence="21">
    <location>
        <begin position="6"/>
        <end position="26"/>
    </location>
</feature>
<dbReference type="GO" id="GO:0051301">
    <property type="term" value="P:cell division"/>
    <property type="evidence" value="ECO:0007669"/>
    <property type="project" value="UniProtKB-KW"/>
</dbReference>
<evidence type="ECO:0000256" key="12">
    <source>
        <dbReference type="ARBA" id="ARBA00023306"/>
    </source>
</evidence>
<feature type="transmembrane region" description="Helical" evidence="21">
    <location>
        <begin position="184"/>
        <end position="204"/>
    </location>
</feature>
<dbReference type="GO" id="GO:0015648">
    <property type="term" value="F:lipid-linked peptidoglycan transporter activity"/>
    <property type="evidence" value="ECO:0007669"/>
    <property type="project" value="TreeGrafter"/>
</dbReference>
<dbReference type="EC" id="2.4.99.28" evidence="19"/>
<keyword evidence="3" id="KW-1003">Cell membrane</keyword>
<dbReference type="GO" id="GO:0032153">
    <property type="term" value="C:cell division site"/>
    <property type="evidence" value="ECO:0007669"/>
    <property type="project" value="TreeGrafter"/>
</dbReference>
<evidence type="ECO:0000256" key="2">
    <source>
        <dbReference type="ARBA" id="ARBA00004752"/>
    </source>
</evidence>
<evidence type="ECO:0000256" key="15">
    <source>
        <dbReference type="ARBA" id="ARBA00033270"/>
    </source>
</evidence>
<feature type="transmembrane region" description="Helical" evidence="21">
    <location>
        <begin position="136"/>
        <end position="154"/>
    </location>
</feature>
<evidence type="ECO:0000256" key="18">
    <source>
        <dbReference type="ARBA" id="ARBA00041418"/>
    </source>
</evidence>
<organism evidence="22 23">
    <name type="scientific">Candidatus Aquitaenariimonas noxiae</name>
    <dbReference type="NCBI Taxonomy" id="1974741"/>
    <lineage>
        <taxon>Bacteria</taxon>
        <taxon>Pseudomonadati</taxon>
        <taxon>Candidatus Omnitrophota</taxon>
        <taxon>Candidatus Aquitaenariimonas</taxon>
    </lineage>
</organism>
<dbReference type="AlphaFoldDB" id="A0A2J0L2X7"/>
<comment type="similarity">
    <text evidence="16">Belongs to the SEDS family. FtsW subfamily.</text>
</comment>
<keyword evidence="4" id="KW-0132">Cell division</keyword>
<keyword evidence="11 21" id="KW-0472">Membrane</keyword>
<evidence type="ECO:0000256" key="6">
    <source>
        <dbReference type="ARBA" id="ARBA00022679"/>
    </source>
</evidence>
<evidence type="ECO:0000256" key="11">
    <source>
        <dbReference type="ARBA" id="ARBA00023136"/>
    </source>
</evidence>
<feature type="transmembrane region" description="Helical" evidence="21">
    <location>
        <begin position="73"/>
        <end position="92"/>
    </location>
</feature>
<comment type="caution">
    <text evidence="22">The sequence shown here is derived from an EMBL/GenBank/DDBJ whole genome shotgun (WGS) entry which is preliminary data.</text>
</comment>
<dbReference type="GO" id="GO:0005886">
    <property type="term" value="C:plasma membrane"/>
    <property type="evidence" value="ECO:0007669"/>
    <property type="project" value="UniProtKB-SubCell"/>
</dbReference>
<feature type="transmembrane region" description="Helical" evidence="21">
    <location>
        <begin position="46"/>
        <end position="67"/>
    </location>
</feature>
<evidence type="ECO:0000256" key="16">
    <source>
        <dbReference type="ARBA" id="ARBA00038053"/>
    </source>
</evidence>
<keyword evidence="7 21" id="KW-0812">Transmembrane</keyword>
<dbReference type="GO" id="GO:0071555">
    <property type="term" value="P:cell wall organization"/>
    <property type="evidence" value="ECO:0007669"/>
    <property type="project" value="UniProtKB-KW"/>
</dbReference>
<evidence type="ECO:0000256" key="17">
    <source>
        <dbReference type="ARBA" id="ARBA00041185"/>
    </source>
</evidence>
<keyword evidence="10 21" id="KW-1133">Transmembrane helix</keyword>
<proteinExistence type="inferred from homology"/>
<evidence type="ECO:0000256" key="19">
    <source>
        <dbReference type="ARBA" id="ARBA00044770"/>
    </source>
</evidence>
<keyword evidence="8" id="KW-0133">Cell shape</keyword>
<evidence type="ECO:0000256" key="13">
    <source>
        <dbReference type="ARBA" id="ARBA00023316"/>
    </source>
</evidence>
<evidence type="ECO:0000256" key="7">
    <source>
        <dbReference type="ARBA" id="ARBA00022692"/>
    </source>
</evidence>
<dbReference type="GO" id="GO:0008360">
    <property type="term" value="P:regulation of cell shape"/>
    <property type="evidence" value="ECO:0007669"/>
    <property type="project" value="UniProtKB-KW"/>
</dbReference>
<dbReference type="PANTHER" id="PTHR30474">
    <property type="entry name" value="CELL CYCLE PROTEIN"/>
    <property type="match status" value="1"/>
</dbReference>
<keyword evidence="6" id="KW-0808">Transferase</keyword>
<comment type="subcellular location">
    <subcellularLocation>
        <location evidence="1">Cell membrane</location>
        <topology evidence="1">Multi-pass membrane protein</topology>
    </subcellularLocation>
</comment>
<dbReference type="Proteomes" id="UP000230052">
    <property type="component" value="Unassembled WGS sequence"/>
</dbReference>
<protein>
    <recommendedName>
        <fullName evidence="17">Probable peptidoglycan glycosyltransferase FtsW</fullName>
        <ecNumber evidence="19">2.4.99.28</ecNumber>
    </recommendedName>
    <alternativeName>
        <fullName evidence="18">Cell division protein FtsW</fullName>
    </alternativeName>
    <alternativeName>
        <fullName evidence="15">Cell wall polymerase</fullName>
    </alternativeName>
    <alternativeName>
        <fullName evidence="14">Peptidoglycan polymerase</fullName>
    </alternativeName>
</protein>
<dbReference type="EMBL" id="PEWV01000042">
    <property type="protein sequence ID" value="PIU41606.1"/>
    <property type="molecule type" value="Genomic_DNA"/>
</dbReference>
<feature type="transmembrane region" description="Helical" evidence="21">
    <location>
        <begin position="338"/>
        <end position="357"/>
    </location>
</feature>
<accession>A0A2J0L2X7</accession>
<dbReference type="Pfam" id="PF01098">
    <property type="entry name" value="FTSW_RODA_SPOVE"/>
    <property type="match status" value="1"/>
</dbReference>
<comment type="catalytic activity">
    <reaction evidence="20">
        <text>[GlcNAc-(1-&gt;4)-Mur2Ac(oyl-L-Ala-gamma-D-Glu-L-Lys-D-Ala-D-Ala)](n)-di-trans,octa-cis-undecaprenyl diphosphate + beta-D-GlcNAc-(1-&gt;4)-Mur2Ac(oyl-L-Ala-gamma-D-Glu-L-Lys-D-Ala-D-Ala)-di-trans,octa-cis-undecaprenyl diphosphate = [GlcNAc-(1-&gt;4)-Mur2Ac(oyl-L-Ala-gamma-D-Glu-L-Lys-D-Ala-D-Ala)](n+1)-di-trans,octa-cis-undecaprenyl diphosphate + di-trans,octa-cis-undecaprenyl diphosphate + H(+)</text>
        <dbReference type="Rhea" id="RHEA:23708"/>
        <dbReference type="Rhea" id="RHEA-COMP:9602"/>
        <dbReference type="Rhea" id="RHEA-COMP:9603"/>
        <dbReference type="ChEBI" id="CHEBI:15378"/>
        <dbReference type="ChEBI" id="CHEBI:58405"/>
        <dbReference type="ChEBI" id="CHEBI:60033"/>
        <dbReference type="ChEBI" id="CHEBI:78435"/>
        <dbReference type="EC" id="2.4.99.28"/>
    </reaction>
</comment>
<evidence type="ECO:0000256" key="21">
    <source>
        <dbReference type="SAM" id="Phobius"/>
    </source>
</evidence>
<evidence type="ECO:0000256" key="4">
    <source>
        <dbReference type="ARBA" id="ARBA00022618"/>
    </source>
</evidence>
<feature type="transmembrane region" description="Helical" evidence="21">
    <location>
        <begin position="272"/>
        <end position="293"/>
    </location>
</feature>
<feature type="transmembrane region" description="Helical" evidence="21">
    <location>
        <begin position="224"/>
        <end position="243"/>
    </location>
</feature>
<reference evidence="22 23" key="1">
    <citation type="submission" date="2017-09" db="EMBL/GenBank/DDBJ databases">
        <title>Depth-based differentiation of microbial function through sediment-hosted aquifers and enrichment of novel symbionts in the deep terrestrial subsurface.</title>
        <authorList>
            <person name="Probst A.J."/>
            <person name="Ladd B."/>
            <person name="Jarett J.K."/>
            <person name="Geller-Mcgrath D.E."/>
            <person name="Sieber C.M."/>
            <person name="Emerson J.B."/>
            <person name="Anantharaman K."/>
            <person name="Thomas B.C."/>
            <person name="Malmstrom R."/>
            <person name="Stieglmeier M."/>
            <person name="Klingl A."/>
            <person name="Woyke T."/>
            <person name="Ryan C.M."/>
            <person name="Banfield J.F."/>
        </authorList>
    </citation>
    <scope>NUCLEOTIDE SEQUENCE [LARGE SCALE GENOMIC DNA]</scope>
    <source>
        <strain evidence="22">CG07_land_8_20_14_0_80_42_15</strain>
    </source>
</reference>
<dbReference type="GO" id="GO:0009252">
    <property type="term" value="P:peptidoglycan biosynthetic process"/>
    <property type="evidence" value="ECO:0007669"/>
    <property type="project" value="UniProtKB-KW"/>
</dbReference>
<evidence type="ECO:0000256" key="1">
    <source>
        <dbReference type="ARBA" id="ARBA00004651"/>
    </source>
</evidence>
<evidence type="ECO:0000256" key="20">
    <source>
        <dbReference type="ARBA" id="ARBA00049902"/>
    </source>
</evidence>
<evidence type="ECO:0000256" key="8">
    <source>
        <dbReference type="ARBA" id="ARBA00022960"/>
    </source>
</evidence>
<evidence type="ECO:0000256" key="9">
    <source>
        <dbReference type="ARBA" id="ARBA00022984"/>
    </source>
</evidence>
<evidence type="ECO:0000256" key="14">
    <source>
        <dbReference type="ARBA" id="ARBA00032370"/>
    </source>
</evidence>
<keyword evidence="9" id="KW-0573">Peptidoglycan synthesis</keyword>
<dbReference type="NCBIfam" id="TIGR02614">
    <property type="entry name" value="ftsW"/>
    <property type="match status" value="1"/>
</dbReference>
<dbReference type="InterPro" id="IPR013437">
    <property type="entry name" value="FtsW"/>
</dbReference>
<dbReference type="PANTHER" id="PTHR30474:SF2">
    <property type="entry name" value="PEPTIDOGLYCAN GLYCOSYLTRANSFERASE FTSW-RELATED"/>
    <property type="match status" value="1"/>
</dbReference>
<name>A0A2J0L2X7_9BACT</name>
<keyword evidence="5" id="KW-0328">Glycosyltransferase</keyword>
<dbReference type="GO" id="GO:0008955">
    <property type="term" value="F:peptidoglycan glycosyltransferase activity"/>
    <property type="evidence" value="ECO:0007669"/>
    <property type="project" value="UniProtKB-EC"/>
</dbReference>
<evidence type="ECO:0000313" key="22">
    <source>
        <dbReference type="EMBL" id="PIU41606.1"/>
    </source>
</evidence>
<gene>
    <name evidence="22" type="primary">ftsW</name>
    <name evidence="22" type="ORF">COS99_04650</name>
</gene>
<feature type="transmembrane region" description="Helical" evidence="21">
    <location>
        <begin position="305"/>
        <end position="326"/>
    </location>
</feature>
<keyword evidence="13" id="KW-0961">Cell wall biogenesis/degradation</keyword>
<evidence type="ECO:0000256" key="10">
    <source>
        <dbReference type="ARBA" id="ARBA00022989"/>
    </source>
</evidence>
<sequence length="366" mass="39868">MRQIRISILVVVSILIAIGIVMIYSASAIYAYERLKDSLFYLKRHLLFLLIGIPPTIFVMSIDYAYFKKYARLLLLISFILLVAVLIPGLGYQAGGARRWFHFGPFNFQPSEAMKLSMIIYLADALSRKGSEIKSFLTGFAPLVLVLGLSIGLILLEPDLGTAVSISCIAFIMLFVAGTRLEHILYSFLAALPVLLVAVFGTTYRRNRITAFLHPWQDPRGTSFQIIQSFLALGSGGLIGVGLGQSTQKLFYLPAAYTDFIFSIIGEELGLIGTLSVVGLFFIFAVQGTRVVLKCNDHFGKLMSLGVVSMITLETLVHIGVSIGAIPTKGLPLPFISYGGSALIFNMMAVGLLLNVAKGSPQRGAL</sequence>